<evidence type="ECO:0000256" key="2">
    <source>
        <dbReference type="ARBA" id="ARBA00022801"/>
    </source>
</evidence>
<keyword evidence="2" id="KW-0378">Hydrolase</keyword>
<comment type="caution">
    <text evidence="5">The sequence shown here is derived from an EMBL/GenBank/DDBJ whole genome shotgun (WGS) entry which is preliminary data.</text>
</comment>
<dbReference type="Pfam" id="PF00929">
    <property type="entry name" value="RNase_T"/>
    <property type="match status" value="1"/>
</dbReference>
<organism evidence="5 6">
    <name type="scientific">Nocardia terrae</name>
    <dbReference type="NCBI Taxonomy" id="2675851"/>
    <lineage>
        <taxon>Bacteria</taxon>
        <taxon>Bacillati</taxon>
        <taxon>Actinomycetota</taxon>
        <taxon>Actinomycetes</taxon>
        <taxon>Mycobacteriales</taxon>
        <taxon>Nocardiaceae</taxon>
        <taxon>Nocardia</taxon>
    </lineage>
</organism>
<protein>
    <submittedName>
        <fullName evidence="5">3'-5' exonuclease</fullName>
    </submittedName>
</protein>
<dbReference type="Gene3D" id="3.30.420.10">
    <property type="entry name" value="Ribonuclease H-like superfamily/Ribonuclease H"/>
    <property type="match status" value="1"/>
</dbReference>
<gene>
    <name evidence="5" type="ORF">GPX89_34620</name>
</gene>
<dbReference type="PANTHER" id="PTHR30231:SF4">
    <property type="entry name" value="PROTEIN NEN2"/>
    <property type="match status" value="1"/>
</dbReference>
<reference evidence="5 6" key="1">
    <citation type="submission" date="2019-12" db="EMBL/GenBank/DDBJ databases">
        <title>Nocardia sp. nov. ET3-3 isolated from soil.</title>
        <authorList>
            <person name="Kanchanasin P."/>
            <person name="Tanasupawat S."/>
            <person name="Yuki M."/>
            <person name="Kudo T."/>
        </authorList>
    </citation>
    <scope>NUCLEOTIDE SEQUENCE [LARGE SCALE GENOMIC DNA]</scope>
    <source>
        <strain evidence="5 6">ET3-3</strain>
    </source>
</reference>
<evidence type="ECO:0000256" key="1">
    <source>
        <dbReference type="ARBA" id="ARBA00022722"/>
    </source>
</evidence>
<accession>A0A7K1V6T8</accession>
<feature type="domain" description="Exonuclease" evidence="4">
    <location>
        <begin position="24"/>
        <end position="193"/>
    </location>
</feature>
<sequence length="217" mass="23905">MARDQGEAVTTAFTEIPAALRGHDIAVVDVEGNGQNPPEIIEIAIIPVAGTAVSPDETRSWLIKPKNPITPIVTRKVHGITNNDVANCPEWETVSPAVGRVMFGRTLVAHNANVEQKVLTAHLPDWKPLMVLDTLRLAKAVWPGLKSYALDKLIEHAQLDMRGLDDDQEYHRAGYDAWAAWQLLCRLVREGELDWDAVVQAAGLPEFLTPPEPEGLF</sequence>
<name>A0A7K1V6T8_9NOCA</name>
<keyword evidence="3 5" id="KW-0269">Exonuclease</keyword>
<evidence type="ECO:0000313" key="6">
    <source>
        <dbReference type="Proteomes" id="UP000466794"/>
    </source>
</evidence>
<evidence type="ECO:0000313" key="5">
    <source>
        <dbReference type="EMBL" id="MVU82355.1"/>
    </source>
</evidence>
<dbReference type="SUPFAM" id="SSF53098">
    <property type="entry name" value="Ribonuclease H-like"/>
    <property type="match status" value="1"/>
</dbReference>
<evidence type="ECO:0000256" key="3">
    <source>
        <dbReference type="ARBA" id="ARBA00022839"/>
    </source>
</evidence>
<dbReference type="GO" id="GO:0008408">
    <property type="term" value="F:3'-5' exonuclease activity"/>
    <property type="evidence" value="ECO:0007669"/>
    <property type="project" value="TreeGrafter"/>
</dbReference>
<dbReference type="SMART" id="SM00479">
    <property type="entry name" value="EXOIII"/>
    <property type="match status" value="1"/>
</dbReference>
<evidence type="ECO:0000259" key="4">
    <source>
        <dbReference type="SMART" id="SM00479"/>
    </source>
</evidence>
<dbReference type="InterPro" id="IPR036397">
    <property type="entry name" value="RNaseH_sf"/>
</dbReference>
<dbReference type="GO" id="GO:0003676">
    <property type="term" value="F:nucleic acid binding"/>
    <property type="evidence" value="ECO:0007669"/>
    <property type="project" value="InterPro"/>
</dbReference>
<dbReference type="PANTHER" id="PTHR30231">
    <property type="entry name" value="DNA POLYMERASE III SUBUNIT EPSILON"/>
    <property type="match status" value="1"/>
</dbReference>
<keyword evidence="1" id="KW-0540">Nuclease</keyword>
<dbReference type="Proteomes" id="UP000466794">
    <property type="component" value="Unassembled WGS sequence"/>
</dbReference>
<proteinExistence type="predicted"/>
<keyword evidence="6" id="KW-1185">Reference proteome</keyword>
<dbReference type="EMBL" id="WRPP01000009">
    <property type="protein sequence ID" value="MVU82355.1"/>
    <property type="molecule type" value="Genomic_DNA"/>
</dbReference>
<dbReference type="InterPro" id="IPR012337">
    <property type="entry name" value="RNaseH-like_sf"/>
</dbReference>
<dbReference type="CDD" id="cd06127">
    <property type="entry name" value="DEDDh"/>
    <property type="match status" value="1"/>
</dbReference>
<dbReference type="AlphaFoldDB" id="A0A7K1V6T8"/>
<dbReference type="InterPro" id="IPR013520">
    <property type="entry name" value="Ribonucl_H"/>
</dbReference>